<dbReference type="OMA" id="ASENWME"/>
<comment type="caution">
    <text evidence="1">The sequence shown here is derived from an EMBL/GenBank/DDBJ whole genome shotgun (WGS) entry which is preliminary data.</text>
</comment>
<dbReference type="OrthoDB" id="2735536at2759"/>
<dbReference type="Proteomes" id="UP000030104">
    <property type="component" value="Unassembled WGS sequence"/>
</dbReference>
<dbReference type="InterPro" id="IPR036291">
    <property type="entry name" value="NAD(P)-bd_dom_sf"/>
</dbReference>
<dbReference type="SUPFAM" id="SSF51735">
    <property type="entry name" value="NAD(P)-binding Rossmann-fold domains"/>
    <property type="match status" value="1"/>
</dbReference>
<dbReference type="AlphaFoldDB" id="A0A0A2K7X7"/>
<evidence type="ECO:0000313" key="2">
    <source>
        <dbReference type="Proteomes" id="UP000030104"/>
    </source>
</evidence>
<sequence length="309" mass="33634">MNDGHIKQEAHSLTGLTGFIGFKALLDALKAGFRVRCAVRSVERGNTLLSKLALQSLRYIPNNQEPTGEIVIVPDLAAPASPPRSTQANSELDAEAEFITPAKIATIEIRELSGGDNLTYGLCGSEPQDPKHPFTSSSRMSLMTLAFAYPRIVCMASKVASLEVLGLAALTGDEYQVLLTNSNKLVLNTIVQGINPTSPPPHMTRAIVDVRDVSRPHVDLLKQVNIVEAGGCRSFIALIPGAWEDILGITRRNFAEDLRSDSKRVVVLGEQRSIPIGIDASDTELAFEWKFTGFAQTITDLISHYIELR</sequence>
<reference evidence="1 2" key="1">
    <citation type="journal article" date="2015" name="Mol. Plant Microbe Interact.">
        <title>Genome, transcriptome, and functional analyses of Penicillium expansum provide new insights into secondary metabolism and pathogenicity.</title>
        <authorList>
            <person name="Ballester A.R."/>
            <person name="Marcet-Houben M."/>
            <person name="Levin E."/>
            <person name="Sela N."/>
            <person name="Selma-Lazaro C."/>
            <person name="Carmona L."/>
            <person name="Wisniewski M."/>
            <person name="Droby S."/>
            <person name="Gonzalez-Candelas L."/>
            <person name="Gabaldon T."/>
        </authorList>
    </citation>
    <scope>NUCLEOTIDE SEQUENCE [LARGE SCALE GENOMIC DNA]</scope>
    <source>
        <strain evidence="1 2">PHI-1</strain>
    </source>
</reference>
<keyword evidence="2" id="KW-1185">Reference proteome</keyword>
<gene>
    <name evidence="1" type="ORF">PITC_013200</name>
</gene>
<dbReference type="PhylomeDB" id="A0A0A2K7X7"/>
<dbReference type="Gene3D" id="3.40.50.720">
    <property type="entry name" value="NAD(P)-binding Rossmann-like Domain"/>
    <property type="match status" value="2"/>
</dbReference>
<evidence type="ECO:0000313" key="1">
    <source>
        <dbReference type="EMBL" id="KGO63952.1"/>
    </source>
</evidence>
<dbReference type="STRING" id="40296.A0A0A2K7X7"/>
<proteinExistence type="predicted"/>
<protein>
    <submittedName>
        <fullName evidence="1">Uncharacterized protein</fullName>
    </submittedName>
</protein>
<accession>A0A0A2K7X7</accession>
<dbReference type="HOGENOM" id="CLU_007383_9_2_1"/>
<name>A0A0A2K7X7_PENIT</name>
<dbReference type="EMBL" id="JQGA01001611">
    <property type="protein sequence ID" value="KGO63952.1"/>
    <property type="molecule type" value="Genomic_DNA"/>
</dbReference>
<organism evidence="1 2">
    <name type="scientific">Penicillium italicum</name>
    <name type="common">Blue mold</name>
    <dbReference type="NCBI Taxonomy" id="40296"/>
    <lineage>
        <taxon>Eukaryota</taxon>
        <taxon>Fungi</taxon>
        <taxon>Dikarya</taxon>
        <taxon>Ascomycota</taxon>
        <taxon>Pezizomycotina</taxon>
        <taxon>Eurotiomycetes</taxon>
        <taxon>Eurotiomycetidae</taxon>
        <taxon>Eurotiales</taxon>
        <taxon>Aspergillaceae</taxon>
        <taxon>Penicillium</taxon>
    </lineage>
</organism>